<protein>
    <submittedName>
        <fullName evidence="1">Response regulator transcription factor</fullName>
    </submittedName>
</protein>
<gene>
    <name evidence="1" type="ORF">KM842_00325</name>
</gene>
<reference evidence="1" key="1">
    <citation type="submission" date="2021-06" db="EMBL/GenBank/DDBJ databases">
        <authorList>
            <person name="Ellington A.J."/>
            <person name="Bryan N.C."/>
            <person name="Christner B.C."/>
            <person name="Reisch C.R."/>
        </authorList>
    </citation>
    <scope>NUCLEOTIDE SEQUENCE</scope>
    <source>
        <strain evidence="1">L6-1</strain>
    </source>
</reference>
<evidence type="ECO:0000313" key="1">
    <source>
        <dbReference type="EMBL" id="QWS33709.1"/>
    </source>
</evidence>
<proteinExistence type="predicted"/>
<organism evidence="1 2">
    <name type="scientific">Curtobacterium aetherium</name>
    <dbReference type="NCBI Taxonomy" id="2841594"/>
    <lineage>
        <taxon>Bacteria</taxon>
        <taxon>Bacillati</taxon>
        <taxon>Actinomycetota</taxon>
        <taxon>Actinomycetes</taxon>
        <taxon>Micrococcales</taxon>
        <taxon>Microbacteriaceae</taxon>
        <taxon>Curtobacterium</taxon>
    </lineage>
</organism>
<name>A0ACD1E4A4_9MICO</name>
<accession>A0ACD1E4A4</accession>
<keyword evidence="2" id="KW-1185">Reference proteome</keyword>
<dbReference type="EMBL" id="CP076544">
    <property type="protein sequence ID" value="QWS33709.1"/>
    <property type="molecule type" value="Genomic_DNA"/>
</dbReference>
<dbReference type="Proteomes" id="UP000681794">
    <property type="component" value="Chromosome"/>
</dbReference>
<evidence type="ECO:0000313" key="2">
    <source>
        <dbReference type="Proteomes" id="UP000681794"/>
    </source>
</evidence>
<sequence>MTSTTHAGHPTESSPLVLLAEDDDDVRETTELLLLRRGWRVTATVDGIAALESVDTEVPDVAVLDVAMPRLNGLDLTARLTALGIPVVLLTARSLPLDEVTGLAAGADDYVTKPFDADVLSARLHAVLRRRLGPPQELVTIGDVRVDVRARRVERRGAQVPLTSVEFRVLEALLRNRGAVLSREQVIAMVWDSTWQDPRIVDTNVQRLRRKLGPTVIETVRGFGYRVDRAPA</sequence>